<reference evidence="1" key="1">
    <citation type="submission" date="2023-03" db="EMBL/GenBank/DDBJ databases">
        <authorList>
            <person name="Cleenwerck I."/>
        </authorList>
    </citation>
    <scope>NUCLEOTIDE SEQUENCE</scope>
    <source>
        <strain evidence="1">LMG 32879</strain>
    </source>
</reference>
<dbReference type="PANTHER" id="PTHR35519">
    <property type="entry name" value="MEMBRANE PROTEINS"/>
    <property type="match status" value="1"/>
</dbReference>
<dbReference type="Pfam" id="PF13430">
    <property type="entry name" value="DUF4112"/>
    <property type="match status" value="1"/>
</dbReference>
<gene>
    <name evidence="1" type="ORF">LMG32879_002030</name>
</gene>
<organism evidence="1 2">
    <name type="scientific">Brytella acorum</name>
    <dbReference type="NCBI Taxonomy" id="2959299"/>
    <lineage>
        <taxon>Bacteria</taxon>
        <taxon>Pseudomonadati</taxon>
        <taxon>Pseudomonadota</taxon>
        <taxon>Alphaproteobacteria</taxon>
        <taxon>Acetobacterales</taxon>
        <taxon>Acetobacteraceae</taxon>
        <taxon>Brytella</taxon>
    </lineage>
</organism>
<sequence>MSHLAGIGRVAARHAVPRISAMHIDGVKDSADLARRLDRLRRLAWLLNGAFRLPGIRTRFGVDTLLDLVPGGGDAVQLALSLYIVWEAWRLGVSRSILRRMMLNVAIEASIGLVPIAGDVFDTVFKADLRNMALIDAELRRRA</sequence>
<dbReference type="InterPro" id="IPR025187">
    <property type="entry name" value="DUF4112"/>
</dbReference>
<evidence type="ECO:0000313" key="1">
    <source>
        <dbReference type="EMBL" id="CAI9121184.1"/>
    </source>
</evidence>
<dbReference type="EMBL" id="CATKSH010000011">
    <property type="protein sequence ID" value="CAI9121184.1"/>
    <property type="molecule type" value="Genomic_DNA"/>
</dbReference>
<proteinExistence type="predicted"/>
<dbReference type="AlphaFoldDB" id="A0AA35UXA4"/>
<dbReference type="RefSeq" id="WP_289841417.1">
    <property type="nucleotide sequence ID" value="NZ_CATKSH010000011.1"/>
</dbReference>
<accession>A0AA35UXA4</accession>
<comment type="caution">
    <text evidence="1">The sequence shown here is derived from an EMBL/GenBank/DDBJ whole genome shotgun (WGS) entry which is preliminary data.</text>
</comment>
<dbReference type="Proteomes" id="UP001176960">
    <property type="component" value="Unassembled WGS sequence"/>
</dbReference>
<keyword evidence="2" id="KW-1185">Reference proteome</keyword>
<dbReference type="PANTHER" id="PTHR35519:SF2">
    <property type="entry name" value="PH DOMAIN PROTEIN"/>
    <property type="match status" value="1"/>
</dbReference>
<protein>
    <submittedName>
        <fullName evidence="1">DUF4112 domain-containing protein</fullName>
    </submittedName>
</protein>
<name>A0AA35UXA4_9PROT</name>
<evidence type="ECO:0000313" key="2">
    <source>
        <dbReference type="Proteomes" id="UP001176960"/>
    </source>
</evidence>